<protein>
    <submittedName>
        <fullName evidence="2">Uncharacterized protein</fullName>
    </submittedName>
</protein>
<dbReference type="EMBL" id="JAHRHJ020000002">
    <property type="protein sequence ID" value="KAH9324258.1"/>
    <property type="molecule type" value="Genomic_DNA"/>
</dbReference>
<evidence type="ECO:0000256" key="1">
    <source>
        <dbReference type="SAM" id="MobiDB-lite"/>
    </source>
</evidence>
<dbReference type="AlphaFoldDB" id="A0AA38LGN6"/>
<dbReference type="Proteomes" id="UP000824469">
    <property type="component" value="Unassembled WGS sequence"/>
</dbReference>
<gene>
    <name evidence="2" type="ORF">KI387_004436</name>
</gene>
<organism evidence="2 3">
    <name type="scientific">Taxus chinensis</name>
    <name type="common">Chinese yew</name>
    <name type="synonym">Taxus wallichiana var. chinensis</name>
    <dbReference type="NCBI Taxonomy" id="29808"/>
    <lineage>
        <taxon>Eukaryota</taxon>
        <taxon>Viridiplantae</taxon>
        <taxon>Streptophyta</taxon>
        <taxon>Embryophyta</taxon>
        <taxon>Tracheophyta</taxon>
        <taxon>Spermatophyta</taxon>
        <taxon>Pinopsida</taxon>
        <taxon>Pinidae</taxon>
        <taxon>Conifers II</taxon>
        <taxon>Cupressales</taxon>
        <taxon>Taxaceae</taxon>
        <taxon>Taxus</taxon>
    </lineage>
</organism>
<reference evidence="2 3" key="1">
    <citation type="journal article" date="2021" name="Nat. Plants">
        <title>The Taxus genome provides insights into paclitaxel biosynthesis.</title>
        <authorList>
            <person name="Xiong X."/>
            <person name="Gou J."/>
            <person name="Liao Q."/>
            <person name="Li Y."/>
            <person name="Zhou Q."/>
            <person name="Bi G."/>
            <person name="Li C."/>
            <person name="Du R."/>
            <person name="Wang X."/>
            <person name="Sun T."/>
            <person name="Guo L."/>
            <person name="Liang H."/>
            <person name="Lu P."/>
            <person name="Wu Y."/>
            <person name="Zhang Z."/>
            <person name="Ro D.K."/>
            <person name="Shang Y."/>
            <person name="Huang S."/>
            <person name="Yan J."/>
        </authorList>
    </citation>
    <scope>NUCLEOTIDE SEQUENCE [LARGE SCALE GENOMIC DNA]</scope>
    <source>
        <strain evidence="2">Ta-2019</strain>
    </source>
</reference>
<feature type="compositionally biased region" description="Basic and acidic residues" evidence="1">
    <location>
        <begin position="1"/>
        <end position="14"/>
    </location>
</feature>
<keyword evidence="3" id="KW-1185">Reference proteome</keyword>
<feature type="non-terminal residue" evidence="2">
    <location>
        <position position="99"/>
    </location>
</feature>
<accession>A0AA38LGN6</accession>
<evidence type="ECO:0000313" key="2">
    <source>
        <dbReference type="EMBL" id="KAH9324258.1"/>
    </source>
</evidence>
<evidence type="ECO:0000313" key="3">
    <source>
        <dbReference type="Proteomes" id="UP000824469"/>
    </source>
</evidence>
<name>A0AA38LGN6_TAXCH</name>
<sequence length="99" mass="11474">MDVKDENRSVRPKWETSAQEQLGQMDVWDADSQRSRKPIRSRHVSLVEKGRGSPIWVDQRIMSREALGHLGQKDAVDTKEPANPWTNQIITRVARRKVQ</sequence>
<feature type="region of interest" description="Disordered" evidence="1">
    <location>
        <begin position="1"/>
        <end position="25"/>
    </location>
</feature>
<comment type="caution">
    <text evidence="2">The sequence shown here is derived from an EMBL/GenBank/DDBJ whole genome shotgun (WGS) entry which is preliminary data.</text>
</comment>
<proteinExistence type="predicted"/>